<dbReference type="SUPFAM" id="SSF50965">
    <property type="entry name" value="Galactose oxidase, central domain"/>
    <property type="match status" value="1"/>
</dbReference>
<keyword evidence="5" id="KW-1185">Reference proteome</keyword>
<evidence type="ECO:0000256" key="2">
    <source>
        <dbReference type="ARBA" id="ARBA00022737"/>
    </source>
</evidence>
<dbReference type="EMBL" id="LGRX02004056">
    <property type="protein sequence ID" value="KAK3281055.1"/>
    <property type="molecule type" value="Genomic_DNA"/>
</dbReference>
<organism evidence="4 5">
    <name type="scientific">Cymbomonas tetramitiformis</name>
    <dbReference type="NCBI Taxonomy" id="36881"/>
    <lineage>
        <taxon>Eukaryota</taxon>
        <taxon>Viridiplantae</taxon>
        <taxon>Chlorophyta</taxon>
        <taxon>Pyramimonadophyceae</taxon>
        <taxon>Pyramimonadales</taxon>
        <taxon>Pyramimonadaceae</taxon>
        <taxon>Cymbomonas</taxon>
    </lineage>
</organism>
<gene>
    <name evidence="4" type="ORF">CYMTET_11137</name>
</gene>
<feature type="region of interest" description="Disordered" evidence="3">
    <location>
        <begin position="396"/>
        <end position="423"/>
    </location>
</feature>
<dbReference type="AlphaFoldDB" id="A0AAE0GN74"/>
<dbReference type="Gene3D" id="2.120.10.80">
    <property type="entry name" value="Kelch-type beta propeller"/>
    <property type="match status" value="2"/>
</dbReference>
<evidence type="ECO:0000313" key="5">
    <source>
        <dbReference type="Proteomes" id="UP001190700"/>
    </source>
</evidence>
<evidence type="ECO:0000313" key="4">
    <source>
        <dbReference type="EMBL" id="KAK3281055.1"/>
    </source>
</evidence>
<keyword evidence="1" id="KW-0880">Kelch repeat</keyword>
<comment type="caution">
    <text evidence="4">The sequence shown here is derived from an EMBL/GenBank/DDBJ whole genome shotgun (WGS) entry which is preliminary data.</text>
</comment>
<dbReference type="PANTHER" id="PTHR46093">
    <property type="entry name" value="ACYL-COA-BINDING DOMAIN-CONTAINING PROTEIN 5"/>
    <property type="match status" value="1"/>
</dbReference>
<accession>A0AAE0GN74</accession>
<feature type="non-terminal residue" evidence="4">
    <location>
        <position position="725"/>
    </location>
</feature>
<dbReference type="SUPFAM" id="SSF117281">
    <property type="entry name" value="Kelch motif"/>
    <property type="match status" value="1"/>
</dbReference>
<dbReference type="InterPro" id="IPR011043">
    <property type="entry name" value="Gal_Oxase/kelch_b-propeller"/>
</dbReference>
<dbReference type="PANTHER" id="PTHR46093:SF18">
    <property type="entry name" value="FIBRONECTIN TYPE-III DOMAIN-CONTAINING PROTEIN"/>
    <property type="match status" value="1"/>
</dbReference>
<protein>
    <submittedName>
        <fullName evidence="4">Uncharacterized protein</fullName>
    </submittedName>
</protein>
<feature type="region of interest" description="Disordered" evidence="3">
    <location>
        <begin position="528"/>
        <end position="578"/>
    </location>
</feature>
<dbReference type="InterPro" id="IPR015915">
    <property type="entry name" value="Kelch-typ_b-propeller"/>
</dbReference>
<feature type="compositionally biased region" description="Basic and acidic residues" evidence="3">
    <location>
        <begin position="11"/>
        <end position="20"/>
    </location>
</feature>
<dbReference type="Pfam" id="PF24681">
    <property type="entry name" value="Kelch_KLHDC2_KLHL20_DRC7"/>
    <property type="match status" value="2"/>
</dbReference>
<feature type="compositionally biased region" description="Polar residues" evidence="3">
    <location>
        <begin position="410"/>
        <end position="423"/>
    </location>
</feature>
<proteinExistence type="predicted"/>
<dbReference type="Proteomes" id="UP001190700">
    <property type="component" value="Unassembled WGS sequence"/>
</dbReference>
<reference evidence="4 5" key="1">
    <citation type="journal article" date="2015" name="Genome Biol. Evol.">
        <title>Comparative Genomics of a Bacterivorous Green Alga Reveals Evolutionary Causalities and Consequences of Phago-Mixotrophic Mode of Nutrition.</title>
        <authorList>
            <person name="Burns J.A."/>
            <person name="Paasch A."/>
            <person name="Narechania A."/>
            <person name="Kim E."/>
        </authorList>
    </citation>
    <scope>NUCLEOTIDE SEQUENCE [LARGE SCALE GENOMIC DNA]</scope>
    <source>
        <strain evidence="4 5">PLY_AMNH</strain>
    </source>
</reference>
<evidence type="ECO:0000256" key="3">
    <source>
        <dbReference type="SAM" id="MobiDB-lite"/>
    </source>
</evidence>
<name>A0AAE0GN74_9CHLO</name>
<evidence type="ECO:0000256" key="1">
    <source>
        <dbReference type="ARBA" id="ARBA00022441"/>
    </source>
</evidence>
<feature type="region of interest" description="Disordered" evidence="3">
    <location>
        <begin position="1"/>
        <end position="27"/>
    </location>
</feature>
<sequence length="725" mass="80124">MSYDTAGSAALEKEQTKKGAESGGGGGRSEVTYIWRKLDTSTVPRVESPAGRSGHSSFMLSPKDPRIFFHGGAADSNYFNDIYCFHTESRKWMLCHTYSKPRARAYHTMNIVAPDTTLPKKEQIPRLCLFGGFHKGTIDGEVALIEEWRIMAKGLKAANDVIAPPKKLKDQPSQGQDVDVWVEVETSGDAPLPRCMHSTCMVNGVYMVVFGGWHSNFVNDVYILDTINMVWEFKHATVREGCVPPEPRAGHAAVVLPDTRKLVVFGGQNKSGQLGDLLVLDLNSMEWSRPYPAGRVPPKRSGHSATYDTNTNKIFIYGGWDGVRQRDDLHILNVDGNPDTDWRWESFNVSGHKIGGLCGHTANFVGDKMYVFGGWASGVFYSEVFTLEMQKASKARTKKSAPGQEPASGATAQQDGANEQGQYTEDFSDLASRRKALGLDDDSELTEAQLIQLDRQLEDELQAAYTEIQARNIRMVAQAEEREKAEKRKVAEAAAEARRKKLLQALNSGMTLADAMTLADTEAELENDSFLPSIPGTPHSQSQQSSMGRSNSRTYSQVERDGPVRRKPPPPPAPEPDEYERTAILSEPAPYHKMLQHDDTYQLDGDPLAMIAATGGLNSCYNDDKRHTMIRKQHDLALMETGPGGALTKALREADARYNHPTHTDVLNSGAGFGVEAVPKRPVRPGRHIKLEPQVGYLEDIRDAVVPEQPNMLALPPTWDAYLLS</sequence>
<keyword evidence="2" id="KW-0677">Repeat</keyword>
<feature type="compositionally biased region" description="Polar residues" evidence="3">
    <location>
        <begin position="538"/>
        <end position="557"/>
    </location>
</feature>